<dbReference type="InterPro" id="IPR038765">
    <property type="entry name" value="Papain-like_cys_pep_sf"/>
</dbReference>
<gene>
    <name evidence="3" type="ORF">SVIM_LOCUS463542</name>
</gene>
<dbReference type="PROSITE" id="PS00972">
    <property type="entry name" value="USP_1"/>
    <property type="match status" value="1"/>
</dbReference>
<dbReference type="GO" id="GO:0016579">
    <property type="term" value="P:protein deubiquitination"/>
    <property type="evidence" value="ECO:0007669"/>
    <property type="project" value="InterPro"/>
</dbReference>
<feature type="domain" description="USP" evidence="2">
    <location>
        <begin position="171"/>
        <end position="413"/>
    </location>
</feature>
<dbReference type="Gene3D" id="3.90.70.10">
    <property type="entry name" value="Cysteine proteinases"/>
    <property type="match status" value="2"/>
</dbReference>
<dbReference type="AlphaFoldDB" id="A0A6N2N4G8"/>
<dbReference type="InterPro" id="IPR050164">
    <property type="entry name" value="Peptidase_C19"/>
</dbReference>
<evidence type="ECO:0000256" key="1">
    <source>
        <dbReference type="ARBA" id="ARBA00009085"/>
    </source>
</evidence>
<evidence type="ECO:0000313" key="3">
    <source>
        <dbReference type="EMBL" id="VFU61802.1"/>
    </source>
</evidence>
<sequence>MSEMKVLLLALPSPQRTLGTLPASTKESMIGLLHLVKNKASKYFEVDANFEAAKSNHTAIDPSIINQDMEVEEDSFLGLKSVRIIGCQEAHWKAGHKLKCKEFKLNSSQKARSNFGFKPSGGEIKSFSSIALAPACGVSNSKPIKKPGKVLFPYKEFIKLFNSDKPGFSPCGLLNCGNSCFANVVLQCLTYTRPFVAYLLNRRHQTECRPSQSTLPFSPINILSRLPNIGGNLGYGRQEDAHEFMRFAIDTMQSVCLDEFGEEKVVEPASQETTIIQHIFGGRLQSQTKSGFMEKICTNVKAWKRLTIQRAPNVLTIALKRFQKGRYGKLNKRVTFPEMMSEGGDGTDVYKLYAVVVHVDMLNASFFGHYICYTKDFHGNWHRIDDNKVSKPLSLQKEQQSIVKVDLDSYTKNPAEHLSPIKLMEPHNFELSFSMSPSLAIGEEKIKPQMKRQDEVTNFKDKKQNKIPLINGSIAEGLKGDYHE</sequence>
<dbReference type="InterPro" id="IPR018200">
    <property type="entry name" value="USP_CS"/>
</dbReference>
<dbReference type="InterPro" id="IPR001394">
    <property type="entry name" value="Peptidase_C19_UCH"/>
</dbReference>
<protein>
    <recommendedName>
        <fullName evidence="2">USP domain-containing protein</fullName>
    </recommendedName>
</protein>
<dbReference type="SUPFAM" id="SSF54001">
    <property type="entry name" value="Cysteine proteinases"/>
    <property type="match status" value="1"/>
</dbReference>
<name>A0A6N2N4G8_SALVM</name>
<comment type="similarity">
    <text evidence="1">Belongs to the peptidase C19 family.</text>
</comment>
<dbReference type="GO" id="GO:0005634">
    <property type="term" value="C:nucleus"/>
    <property type="evidence" value="ECO:0007669"/>
    <property type="project" value="TreeGrafter"/>
</dbReference>
<dbReference type="GO" id="GO:0005829">
    <property type="term" value="C:cytosol"/>
    <property type="evidence" value="ECO:0007669"/>
    <property type="project" value="TreeGrafter"/>
</dbReference>
<dbReference type="PANTHER" id="PTHR24006:SF677">
    <property type="entry name" value="UBIQUITIN CARBOXYL-TERMINAL HYDROLASE 19"/>
    <property type="match status" value="1"/>
</dbReference>
<evidence type="ECO:0000259" key="2">
    <source>
        <dbReference type="PROSITE" id="PS50235"/>
    </source>
</evidence>
<accession>A0A6N2N4G8</accession>
<organism evidence="3">
    <name type="scientific">Salix viminalis</name>
    <name type="common">Common osier</name>
    <name type="synonym">Basket willow</name>
    <dbReference type="NCBI Taxonomy" id="40686"/>
    <lineage>
        <taxon>Eukaryota</taxon>
        <taxon>Viridiplantae</taxon>
        <taxon>Streptophyta</taxon>
        <taxon>Embryophyta</taxon>
        <taxon>Tracheophyta</taxon>
        <taxon>Spermatophyta</taxon>
        <taxon>Magnoliopsida</taxon>
        <taxon>eudicotyledons</taxon>
        <taxon>Gunneridae</taxon>
        <taxon>Pentapetalae</taxon>
        <taxon>rosids</taxon>
        <taxon>fabids</taxon>
        <taxon>Malpighiales</taxon>
        <taxon>Salicaceae</taxon>
        <taxon>Saliceae</taxon>
        <taxon>Salix</taxon>
    </lineage>
</organism>
<dbReference type="GO" id="GO:0004843">
    <property type="term" value="F:cysteine-type deubiquitinase activity"/>
    <property type="evidence" value="ECO:0007669"/>
    <property type="project" value="InterPro"/>
</dbReference>
<dbReference type="PANTHER" id="PTHR24006">
    <property type="entry name" value="UBIQUITIN CARBOXYL-TERMINAL HYDROLASE"/>
    <property type="match status" value="1"/>
</dbReference>
<dbReference type="InterPro" id="IPR028889">
    <property type="entry name" value="USP"/>
</dbReference>
<dbReference type="Pfam" id="PF00443">
    <property type="entry name" value="UCH"/>
    <property type="match status" value="1"/>
</dbReference>
<dbReference type="EMBL" id="CAADRP010002129">
    <property type="protein sequence ID" value="VFU61802.1"/>
    <property type="molecule type" value="Genomic_DNA"/>
</dbReference>
<dbReference type="PROSITE" id="PS50235">
    <property type="entry name" value="USP_3"/>
    <property type="match status" value="1"/>
</dbReference>
<proteinExistence type="inferred from homology"/>
<reference evidence="3" key="1">
    <citation type="submission" date="2019-03" db="EMBL/GenBank/DDBJ databases">
        <authorList>
            <person name="Mank J."/>
            <person name="Almeida P."/>
        </authorList>
    </citation>
    <scope>NUCLEOTIDE SEQUENCE</scope>
    <source>
        <strain evidence="3">78183</strain>
    </source>
</reference>